<sequence length="74" mass="8200">MVTDGKKKVPVAGCRCMKGALARNASYRVVREQEIVFEGKFMVTDGKKKVKPGDTIVCYKMVDAADRTAWDPGF</sequence>
<proteinExistence type="predicted"/>
<evidence type="ECO:0000313" key="2">
    <source>
        <dbReference type="Proteomes" id="UP000037510"/>
    </source>
</evidence>
<evidence type="ECO:0000313" key="1">
    <source>
        <dbReference type="EMBL" id="KOB66257.1"/>
    </source>
</evidence>
<comment type="caution">
    <text evidence="1">The sequence shown here is derived from an EMBL/GenBank/DDBJ whole genome shotgun (WGS) entry which is preliminary data.</text>
</comment>
<keyword evidence="1" id="KW-0648">Protein biosynthesis</keyword>
<organism evidence="1 2">
    <name type="scientific">Operophtera brumata</name>
    <name type="common">Winter moth</name>
    <name type="synonym">Phalaena brumata</name>
    <dbReference type="NCBI Taxonomy" id="104452"/>
    <lineage>
        <taxon>Eukaryota</taxon>
        <taxon>Metazoa</taxon>
        <taxon>Ecdysozoa</taxon>
        <taxon>Arthropoda</taxon>
        <taxon>Hexapoda</taxon>
        <taxon>Insecta</taxon>
        <taxon>Pterygota</taxon>
        <taxon>Neoptera</taxon>
        <taxon>Endopterygota</taxon>
        <taxon>Lepidoptera</taxon>
        <taxon>Glossata</taxon>
        <taxon>Ditrysia</taxon>
        <taxon>Geometroidea</taxon>
        <taxon>Geometridae</taxon>
        <taxon>Larentiinae</taxon>
        <taxon>Operophtera</taxon>
    </lineage>
</organism>
<dbReference type="InterPro" id="IPR009000">
    <property type="entry name" value="Transl_B-barrel_sf"/>
</dbReference>
<keyword evidence="1" id="KW-0396">Initiation factor</keyword>
<accession>A0A0L7KSM5</accession>
<dbReference type="EMBL" id="JTDY01006137">
    <property type="protein sequence ID" value="KOB66257.1"/>
    <property type="molecule type" value="Genomic_DNA"/>
</dbReference>
<keyword evidence="2" id="KW-1185">Reference proteome</keyword>
<dbReference type="Proteomes" id="UP000037510">
    <property type="component" value="Unassembled WGS sequence"/>
</dbReference>
<dbReference type="SUPFAM" id="SSF50447">
    <property type="entry name" value="Translation proteins"/>
    <property type="match status" value="1"/>
</dbReference>
<name>A0A0L7KSM5_OPEBR</name>
<dbReference type="Gene3D" id="2.40.30.10">
    <property type="entry name" value="Translation factors"/>
    <property type="match status" value="1"/>
</dbReference>
<gene>
    <name evidence="1" type="ORF">OBRU01_15882</name>
</gene>
<dbReference type="AlphaFoldDB" id="A0A0L7KSM5"/>
<reference evidence="1 2" key="1">
    <citation type="journal article" date="2015" name="Genome Biol. Evol.">
        <title>The genome of winter moth (Operophtera brumata) provides a genomic perspective on sexual dimorphism and phenology.</title>
        <authorList>
            <person name="Derks M.F."/>
            <person name="Smit S."/>
            <person name="Salis L."/>
            <person name="Schijlen E."/>
            <person name="Bossers A."/>
            <person name="Mateman C."/>
            <person name="Pijl A.S."/>
            <person name="de Ridder D."/>
            <person name="Groenen M.A."/>
            <person name="Visser M.E."/>
            <person name="Megens H.J."/>
        </authorList>
    </citation>
    <scope>NUCLEOTIDE SEQUENCE [LARGE SCALE GENOMIC DNA]</scope>
    <source>
        <strain evidence="1">WM2013NL</strain>
        <tissue evidence="1">Head and thorax</tissue>
    </source>
</reference>
<dbReference type="GO" id="GO:0003743">
    <property type="term" value="F:translation initiation factor activity"/>
    <property type="evidence" value="ECO:0007669"/>
    <property type="project" value="UniProtKB-KW"/>
</dbReference>
<dbReference type="STRING" id="104452.A0A0L7KSM5"/>
<protein>
    <submittedName>
        <fullName evidence="1">Putative mitochondrial translational initiation factor</fullName>
    </submittedName>
</protein>